<dbReference type="GO" id="GO:0004674">
    <property type="term" value="F:protein serine/threonine kinase activity"/>
    <property type="evidence" value="ECO:0007669"/>
    <property type="project" value="UniProtKB-KW"/>
</dbReference>
<comment type="caution">
    <text evidence="10">The sequence shown here is derived from an EMBL/GenBank/DDBJ whole genome shotgun (WGS) entry which is preliminary data.</text>
</comment>
<dbReference type="InterPro" id="IPR017441">
    <property type="entry name" value="Protein_kinase_ATP_BS"/>
</dbReference>
<feature type="compositionally biased region" description="Polar residues" evidence="8">
    <location>
        <begin position="539"/>
        <end position="551"/>
    </location>
</feature>
<dbReference type="PANTHER" id="PTHR24056">
    <property type="entry name" value="CELL DIVISION PROTEIN KINASE"/>
    <property type="match status" value="1"/>
</dbReference>
<dbReference type="PROSITE" id="PS50011">
    <property type="entry name" value="PROTEIN_KINASE_DOM"/>
    <property type="match status" value="1"/>
</dbReference>
<dbReference type="GO" id="GO:0005524">
    <property type="term" value="F:ATP binding"/>
    <property type="evidence" value="ECO:0007669"/>
    <property type="project" value="UniProtKB-UniRule"/>
</dbReference>
<dbReference type="SUPFAM" id="SSF56112">
    <property type="entry name" value="Protein kinase-like (PK-like)"/>
    <property type="match status" value="1"/>
</dbReference>
<dbReference type="Proteomes" id="UP001431209">
    <property type="component" value="Unassembled WGS sequence"/>
</dbReference>
<feature type="region of interest" description="Disordered" evidence="8">
    <location>
        <begin position="350"/>
        <end position="563"/>
    </location>
</feature>
<feature type="compositionally biased region" description="Low complexity" evidence="8">
    <location>
        <begin position="350"/>
        <end position="374"/>
    </location>
</feature>
<keyword evidence="6 7" id="KW-0067">ATP-binding</keyword>
<organism evidence="10 11">
    <name type="scientific">Acrasis kona</name>
    <dbReference type="NCBI Taxonomy" id="1008807"/>
    <lineage>
        <taxon>Eukaryota</taxon>
        <taxon>Discoba</taxon>
        <taxon>Heterolobosea</taxon>
        <taxon>Tetramitia</taxon>
        <taxon>Eutetramitia</taxon>
        <taxon>Acrasidae</taxon>
        <taxon>Acrasis</taxon>
    </lineage>
</organism>
<dbReference type="Pfam" id="PF00069">
    <property type="entry name" value="Pkinase"/>
    <property type="match status" value="1"/>
</dbReference>
<evidence type="ECO:0000313" key="10">
    <source>
        <dbReference type="EMBL" id="KAL0489368.1"/>
    </source>
</evidence>
<feature type="compositionally biased region" description="Polar residues" evidence="8">
    <location>
        <begin position="425"/>
        <end position="455"/>
    </location>
</feature>
<dbReference type="EMBL" id="JAOPGA020001549">
    <property type="protein sequence ID" value="KAL0489368.1"/>
    <property type="molecule type" value="Genomic_DNA"/>
</dbReference>
<dbReference type="SMART" id="SM00220">
    <property type="entry name" value="S_TKc"/>
    <property type="match status" value="1"/>
</dbReference>
<evidence type="ECO:0000256" key="7">
    <source>
        <dbReference type="PROSITE-ProRule" id="PRU10141"/>
    </source>
</evidence>
<feature type="compositionally biased region" description="Polar residues" evidence="8">
    <location>
        <begin position="495"/>
        <end position="526"/>
    </location>
</feature>
<dbReference type="InterPro" id="IPR008271">
    <property type="entry name" value="Ser/Thr_kinase_AS"/>
</dbReference>
<gene>
    <name evidence="10" type="ORF">AKO1_009209</name>
</gene>
<dbReference type="PROSITE" id="PS00108">
    <property type="entry name" value="PROTEIN_KINASE_ST"/>
    <property type="match status" value="1"/>
</dbReference>
<reference evidence="10 11" key="1">
    <citation type="submission" date="2024-03" db="EMBL/GenBank/DDBJ databases">
        <title>The Acrasis kona genome and developmental transcriptomes reveal deep origins of eukaryotic multicellular pathways.</title>
        <authorList>
            <person name="Sheikh S."/>
            <person name="Fu C.-J."/>
            <person name="Brown M.W."/>
            <person name="Baldauf S.L."/>
        </authorList>
    </citation>
    <scope>NUCLEOTIDE SEQUENCE [LARGE SCALE GENOMIC DNA]</scope>
    <source>
        <strain evidence="10 11">ATCC MYA-3509</strain>
    </source>
</reference>
<protein>
    <submittedName>
        <fullName evidence="10">Cyclin-dependent kinase-like protein</fullName>
    </submittedName>
</protein>
<keyword evidence="2" id="KW-0723">Serine/threonine-protein kinase</keyword>
<feature type="compositionally biased region" description="Basic and acidic residues" evidence="8">
    <location>
        <begin position="393"/>
        <end position="415"/>
    </location>
</feature>
<feature type="domain" description="Protein kinase" evidence="9">
    <location>
        <begin position="4"/>
        <end position="289"/>
    </location>
</feature>
<feature type="compositionally biased region" description="Low complexity" evidence="8">
    <location>
        <begin position="484"/>
        <end position="494"/>
    </location>
</feature>
<dbReference type="PANTHER" id="PTHR24056:SF111">
    <property type="entry name" value="CYCLIN-DEPENDENT KINASE-LIKE 5"/>
    <property type="match status" value="1"/>
</dbReference>
<evidence type="ECO:0000313" key="11">
    <source>
        <dbReference type="Proteomes" id="UP001431209"/>
    </source>
</evidence>
<proteinExistence type="inferred from homology"/>
<feature type="region of interest" description="Disordered" evidence="8">
    <location>
        <begin position="614"/>
        <end position="673"/>
    </location>
</feature>
<keyword evidence="4 7" id="KW-0547">Nucleotide-binding</keyword>
<dbReference type="CDD" id="cd07833">
    <property type="entry name" value="STKc_CDKL"/>
    <property type="match status" value="1"/>
</dbReference>
<accession>A0AAW2ZK61</accession>
<keyword evidence="3" id="KW-0808">Transferase</keyword>
<evidence type="ECO:0000256" key="4">
    <source>
        <dbReference type="ARBA" id="ARBA00022741"/>
    </source>
</evidence>
<dbReference type="AlphaFoldDB" id="A0AAW2ZK61"/>
<feature type="binding site" evidence="7">
    <location>
        <position position="34"/>
    </location>
    <ligand>
        <name>ATP</name>
        <dbReference type="ChEBI" id="CHEBI:30616"/>
    </ligand>
</feature>
<evidence type="ECO:0000256" key="2">
    <source>
        <dbReference type="ARBA" id="ARBA00022527"/>
    </source>
</evidence>
<dbReference type="FunFam" id="3.30.200.20:FF:001093">
    <property type="entry name" value="Cyclin-dependent kinase-like 5"/>
    <property type="match status" value="1"/>
</dbReference>
<dbReference type="GO" id="GO:0005634">
    <property type="term" value="C:nucleus"/>
    <property type="evidence" value="ECO:0007669"/>
    <property type="project" value="TreeGrafter"/>
</dbReference>
<dbReference type="InterPro" id="IPR011009">
    <property type="entry name" value="Kinase-like_dom_sf"/>
</dbReference>
<dbReference type="InterPro" id="IPR050108">
    <property type="entry name" value="CDK"/>
</dbReference>
<evidence type="ECO:0000256" key="6">
    <source>
        <dbReference type="ARBA" id="ARBA00022840"/>
    </source>
</evidence>
<dbReference type="Gene3D" id="3.30.200.20">
    <property type="entry name" value="Phosphorylase Kinase, domain 1"/>
    <property type="match status" value="1"/>
</dbReference>
<dbReference type="FunFam" id="1.10.510.10:FF:000624">
    <property type="entry name" value="Mitogen-activated protein kinase"/>
    <property type="match status" value="1"/>
</dbReference>
<sequence>MNKYEVLGVIGEGTYGIVLKCRLKDTGALVAIKKFKENESKDEALRKTTLREVKMLRLLKQENIVMLIEAFRRKSKLHLVFEYVEKNMLEVLIQQPKGLPPELVKIYMYQLVKAIAYCHANNVVHRDIKPENLLINTDHRLKLCDFGFARPLSENDSPYTDYVATRWYRSPQLLLGSTKYGVEVDVWALGTIMAELITGEPLFPGESEIDQLYIIQKMQGPLSRDQMELFYKNPRFQGYEFPDMNKPETLSKRFVGRVGRAGINLLKGMLELDPHKRLTCQQCLEHEYFKDVIIEKFNLGMKTSGVDIEEIHNDKRRSIGTINTSISVAKPDVLKYESTSTVTVVAKQITPPDNVSSNSTPSSQSSTPSTPVPTIKGKKTINETTTKPIATPIKKEVPTAFDKKRETTTRDDKKLFQKQPRPFRQSHQSPPTSVNRSVKSKVHSQVSEPVTSPRSPRTFDITGARPDEIIAGAPIRLKQTAYRSGSSRTPSSLSAANNPDNSNKQAIPKQSSSGSSTNNKQVTNPSPYAKTIKREKSSQDALNKSSSSTTLLYPHPSNGGANANTAVQQLPKLLQQQQQLQQLQFSSLLDTNVKSNKKQPRKTNIVVLSKNSAPSNLYDTVNRPSTSAGTYDGHHAHYTKPSTPAYSSRSGHPHNIMGQLPPSPPTVNGNGSAHLTYRETIPVDAFIHLEDNKAG</sequence>
<feature type="compositionally biased region" description="Polar residues" evidence="8">
    <location>
        <begin position="614"/>
        <end position="629"/>
    </location>
</feature>
<dbReference type="PROSITE" id="PS00107">
    <property type="entry name" value="PROTEIN_KINASE_ATP"/>
    <property type="match status" value="1"/>
</dbReference>
<dbReference type="InterPro" id="IPR000719">
    <property type="entry name" value="Prot_kinase_dom"/>
</dbReference>
<evidence type="ECO:0000259" key="9">
    <source>
        <dbReference type="PROSITE" id="PS50011"/>
    </source>
</evidence>
<dbReference type="Gene3D" id="1.10.510.10">
    <property type="entry name" value="Transferase(Phosphotransferase) domain 1"/>
    <property type="match status" value="1"/>
</dbReference>
<feature type="compositionally biased region" description="Polar residues" evidence="8">
    <location>
        <begin position="640"/>
        <end position="650"/>
    </location>
</feature>
<evidence type="ECO:0000256" key="5">
    <source>
        <dbReference type="ARBA" id="ARBA00022777"/>
    </source>
</evidence>
<evidence type="ECO:0000256" key="3">
    <source>
        <dbReference type="ARBA" id="ARBA00022679"/>
    </source>
</evidence>
<keyword evidence="11" id="KW-1185">Reference proteome</keyword>
<name>A0AAW2ZK61_9EUKA</name>
<evidence type="ECO:0000256" key="1">
    <source>
        <dbReference type="ARBA" id="ARBA00006485"/>
    </source>
</evidence>
<comment type="similarity">
    <text evidence="1">Belongs to the protein kinase superfamily. CMGC Ser/Thr protein kinase family. CDC2/CDKX subfamily.</text>
</comment>
<evidence type="ECO:0000256" key="8">
    <source>
        <dbReference type="SAM" id="MobiDB-lite"/>
    </source>
</evidence>
<keyword evidence="5 10" id="KW-0418">Kinase</keyword>